<dbReference type="AlphaFoldDB" id="A0A973A9R3"/>
<evidence type="ECO:0000313" key="8">
    <source>
        <dbReference type="Proteomes" id="UP000754644"/>
    </source>
</evidence>
<evidence type="ECO:0000256" key="4">
    <source>
        <dbReference type="ARBA" id="ARBA00022842"/>
    </source>
</evidence>
<dbReference type="EMBL" id="JABMOJ010000386">
    <property type="protein sequence ID" value="NQV65747.1"/>
    <property type="molecule type" value="Genomic_DNA"/>
</dbReference>
<comment type="caution">
    <text evidence="7">The sequence shown here is derived from an EMBL/GenBank/DDBJ whole genome shotgun (WGS) entry which is preliminary data.</text>
</comment>
<dbReference type="GO" id="GO:0016787">
    <property type="term" value="F:hydrolase activity"/>
    <property type="evidence" value="ECO:0007669"/>
    <property type="project" value="UniProtKB-KW"/>
</dbReference>
<dbReference type="InterPro" id="IPR003029">
    <property type="entry name" value="S1_domain"/>
</dbReference>
<protein>
    <submittedName>
        <fullName evidence="7">Rne/Rng family ribonuclease</fullName>
    </submittedName>
</protein>
<sequence length="469" mass="52602">MAEEIIISVSSLETRVALVESGLLQEIFIERSHTRVTVGNIYKGKVVRVLPGLQSAFVDIGQPRAAFMHITDLVDSQFRFIEAAADKKVQYPPIQHVIRDGQEILVQVTKEPINTKGARATTSISVASRFLVYTPKNPHIGISQRIEDAAARERLQAIMAEIHQPENGDGFIVRTASERATEAEIRLDAELLRKRWRLIDEQGRTAPPASTVYEDLPIHLRAMRDIINRETSSILVDNKKVYQAIERFLTDFIPEKLACLQLVSLKVPIFDAHNLEDQIATALDRNVPLKSGGYLVIDQTEAMTTVDVNTGAFVGRRDLEDTIYRTNLEAAAAIPRQLKLRNIGGIVILDFIDMIDEEHKRQVVRTLEKGQQADRVKWNISEISDLGLVEMTRKRTHESLLKMMCAPCPACDGKGFLKTPETVCLEIYREIQRKALKFSGSECVIMAAQPIIDRLLDEDAICIAELSSA</sequence>
<dbReference type="GO" id="GO:0004540">
    <property type="term" value="F:RNA nuclease activity"/>
    <property type="evidence" value="ECO:0007669"/>
    <property type="project" value="InterPro"/>
</dbReference>
<evidence type="ECO:0000256" key="1">
    <source>
        <dbReference type="ARBA" id="ARBA00001946"/>
    </source>
</evidence>
<dbReference type="InterPro" id="IPR004659">
    <property type="entry name" value="RNase_E/G"/>
</dbReference>
<dbReference type="Pfam" id="PF10150">
    <property type="entry name" value="RNase_E_G"/>
    <property type="match status" value="1"/>
</dbReference>
<dbReference type="PROSITE" id="PS50126">
    <property type="entry name" value="S1"/>
    <property type="match status" value="1"/>
</dbReference>
<feature type="non-terminal residue" evidence="7">
    <location>
        <position position="469"/>
    </location>
</feature>
<gene>
    <name evidence="7" type="ORF">HQ497_10320</name>
</gene>
<dbReference type="GO" id="GO:0046872">
    <property type="term" value="F:metal ion binding"/>
    <property type="evidence" value="ECO:0007669"/>
    <property type="project" value="UniProtKB-KW"/>
</dbReference>
<dbReference type="GO" id="GO:0005737">
    <property type="term" value="C:cytoplasm"/>
    <property type="evidence" value="ECO:0007669"/>
    <property type="project" value="TreeGrafter"/>
</dbReference>
<evidence type="ECO:0000259" key="6">
    <source>
        <dbReference type="PROSITE" id="PS50126"/>
    </source>
</evidence>
<dbReference type="InterPro" id="IPR012340">
    <property type="entry name" value="NA-bd_OB-fold"/>
</dbReference>
<organism evidence="7 8">
    <name type="scientific">SAR86 cluster bacterium</name>
    <dbReference type="NCBI Taxonomy" id="2030880"/>
    <lineage>
        <taxon>Bacteria</taxon>
        <taxon>Pseudomonadati</taxon>
        <taxon>Pseudomonadota</taxon>
        <taxon>Gammaproteobacteria</taxon>
        <taxon>SAR86 cluster</taxon>
    </lineage>
</organism>
<dbReference type="GO" id="GO:0006364">
    <property type="term" value="P:rRNA processing"/>
    <property type="evidence" value="ECO:0007669"/>
    <property type="project" value="TreeGrafter"/>
</dbReference>
<accession>A0A973A9R3</accession>
<dbReference type="NCBIfam" id="TIGR00757">
    <property type="entry name" value="RNaseEG"/>
    <property type="match status" value="1"/>
</dbReference>
<evidence type="ECO:0000256" key="5">
    <source>
        <dbReference type="ARBA" id="ARBA00022884"/>
    </source>
</evidence>
<dbReference type="GO" id="GO:0003723">
    <property type="term" value="F:RNA binding"/>
    <property type="evidence" value="ECO:0007669"/>
    <property type="project" value="UniProtKB-KW"/>
</dbReference>
<comment type="cofactor">
    <cofactor evidence="1">
        <name>Mg(2+)</name>
        <dbReference type="ChEBI" id="CHEBI:18420"/>
    </cofactor>
</comment>
<name>A0A973A9R3_9GAMM</name>
<keyword evidence="4" id="KW-0460">Magnesium</keyword>
<dbReference type="Proteomes" id="UP000754644">
    <property type="component" value="Unassembled WGS sequence"/>
</dbReference>
<evidence type="ECO:0000256" key="2">
    <source>
        <dbReference type="ARBA" id="ARBA00022723"/>
    </source>
</evidence>
<dbReference type="PANTHER" id="PTHR30001:SF0">
    <property type="entry name" value="RIBONUCLEASE G"/>
    <property type="match status" value="1"/>
</dbReference>
<evidence type="ECO:0000256" key="3">
    <source>
        <dbReference type="ARBA" id="ARBA00022801"/>
    </source>
</evidence>
<keyword evidence="2" id="KW-0479">Metal-binding</keyword>
<dbReference type="Gene3D" id="2.40.50.140">
    <property type="entry name" value="Nucleic acid-binding proteins"/>
    <property type="match status" value="1"/>
</dbReference>
<proteinExistence type="predicted"/>
<keyword evidence="3" id="KW-0378">Hydrolase</keyword>
<dbReference type="SUPFAM" id="SSF50249">
    <property type="entry name" value="Nucleic acid-binding proteins"/>
    <property type="match status" value="1"/>
</dbReference>
<dbReference type="Pfam" id="PF00575">
    <property type="entry name" value="S1"/>
    <property type="match status" value="1"/>
</dbReference>
<evidence type="ECO:0000313" key="7">
    <source>
        <dbReference type="EMBL" id="NQV65747.1"/>
    </source>
</evidence>
<feature type="domain" description="S1 motif" evidence="6">
    <location>
        <begin position="39"/>
        <end position="129"/>
    </location>
</feature>
<dbReference type="Gene3D" id="3.40.1260.20">
    <property type="entry name" value="Ribonuclease E, catalytic domain"/>
    <property type="match status" value="1"/>
</dbReference>
<dbReference type="InterPro" id="IPR019307">
    <property type="entry name" value="RNA-bd_AU-1/RNase_E/G"/>
</dbReference>
<keyword evidence="5" id="KW-0694">RNA-binding</keyword>
<dbReference type="CDD" id="cd04453">
    <property type="entry name" value="S1_RNase_E"/>
    <property type="match status" value="1"/>
</dbReference>
<dbReference type="PANTHER" id="PTHR30001">
    <property type="entry name" value="RIBONUCLEASE"/>
    <property type="match status" value="1"/>
</dbReference>
<reference evidence="7" key="1">
    <citation type="submission" date="2020-05" db="EMBL/GenBank/DDBJ databases">
        <title>Sulfur intermediates as new biogeochemical hubs in an aquatic model microbial ecosystem.</title>
        <authorList>
            <person name="Vigneron A."/>
        </authorList>
    </citation>
    <scope>NUCLEOTIDE SEQUENCE</scope>
    <source>
        <strain evidence="7">Bin.250</strain>
    </source>
</reference>
<dbReference type="SMART" id="SM00316">
    <property type="entry name" value="S1"/>
    <property type="match status" value="1"/>
</dbReference>